<dbReference type="Gene3D" id="1.10.10.10">
    <property type="entry name" value="Winged helix-like DNA-binding domain superfamily/Winged helix DNA-binding domain"/>
    <property type="match status" value="1"/>
</dbReference>
<proteinExistence type="predicted"/>
<gene>
    <name evidence="5" type="ORF">BN159_1256</name>
</gene>
<evidence type="ECO:0000256" key="2">
    <source>
        <dbReference type="ARBA" id="ARBA00023125"/>
    </source>
</evidence>
<protein>
    <recommendedName>
        <fullName evidence="4">HTH marR-type domain-containing protein</fullName>
    </recommendedName>
</protein>
<sequence>MSKFEVLKLSRYPRRMPSTPSKAQLMELLAHSVSTHYADFTAAAADMSLTSSQAKTLSVLRRAPASMRSLAVTLSCDASNMTGIIDRLEKRDLVHREVSATDRRVKNVALTEAGEKAIDTIRERMERTQTGLDQLSDDERAELFRLLTVVFPH</sequence>
<dbReference type="GO" id="GO:0006950">
    <property type="term" value="P:response to stress"/>
    <property type="evidence" value="ECO:0007669"/>
    <property type="project" value="TreeGrafter"/>
</dbReference>
<dbReference type="PANTHER" id="PTHR33164:SF99">
    <property type="entry name" value="MARR FAMILY REGULATORY PROTEIN"/>
    <property type="match status" value="1"/>
</dbReference>
<dbReference type="InterPro" id="IPR000835">
    <property type="entry name" value="HTH_MarR-typ"/>
</dbReference>
<dbReference type="PRINTS" id="PR00598">
    <property type="entry name" value="HTHMARR"/>
</dbReference>
<dbReference type="InterPro" id="IPR039422">
    <property type="entry name" value="MarR/SlyA-like"/>
</dbReference>
<dbReference type="PANTHER" id="PTHR33164">
    <property type="entry name" value="TRANSCRIPTIONAL REGULATOR, MARR FAMILY"/>
    <property type="match status" value="1"/>
</dbReference>
<dbReference type="AlphaFoldDB" id="K4QXP9"/>
<dbReference type="GO" id="GO:0003677">
    <property type="term" value="F:DNA binding"/>
    <property type="evidence" value="ECO:0007669"/>
    <property type="project" value="UniProtKB-KW"/>
</dbReference>
<keyword evidence="1" id="KW-0805">Transcription regulation</keyword>
<accession>K4QXP9</accession>
<feature type="domain" description="HTH marR-type" evidence="4">
    <location>
        <begin position="22"/>
        <end position="152"/>
    </location>
</feature>
<dbReference type="PROSITE" id="PS50995">
    <property type="entry name" value="HTH_MARR_2"/>
    <property type="match status" value="1"/>
</dbReference>
<dbReference type="InterPro" id="IPR036388">
    <property type="entry name" value="WH-like_DNA-bd_sf"/>
</dbReference>
<evidence type="ECO:0000256" key="3">
    <source>
        <dbReference type="ARBA" id="ARBA00023163"/>
    </source>
</evidence>
<dbReference type="SMART" id="SM00347">
    <property type="entry name" value="HTH_MARR"/>
    <property type="match status" value="1"/>
</dbReference>
<dbReference type="PATRIC" id="fig|1214101.3.peg.1272"/>
<dbReference type="eggNOG" id="COG1846">
    <property type="taxonomic scope" value="Bacteria"/>
</dbReference>
<evidence type="ECO:0000313" key="6">
    <source>
        <dbReference type="Proteomes" id="UP000008043"/>
    </source>
</evidence>
<keyword evidence="6" id="KW-1185">Reference proteome</keyword>
<evidence type="ECO:0000256" key="1">
    <source>
        <dbReference type="ARBA" id="ARBA00023015"/>
    </source>
</evidence>
<dbReference type="KEGG" id="sdv:BN159_1256"/>
<keyword evidence="2" id="KW-0238">DNA-binding</keyword>
<keyword evidence="3" id="KW-0804">Transcription</keyword>
<dbReference type="PROSITE" id="PS01117">
    <property type="entry name" value="HTH_MARR_1"/>
    <property type="match status" value="1"/>
</dbReference>
<dbReference type="HOGENOM" id="CLU_083287_27_8_11"/>
<name>K4QXP9_STRDJ</name>
<dbReference type="Pfam" id="PF01047">
    <property type="entry name" value="MarR"/>
    <property type="match status" value="1"/>
</dbReference>
<reference evidence="5 6" key="1">
    <citation type="journal article" date="2012" name="J. Bacteriol.">
        <title>Genome sequence of the bacterium Streptomyces davawensis JCM 4913 and heterologous production of the unique antibiotic roseoflavin.</title>
        <authorList>
            <person name="Jankowitsch F."/>
            <person name="Schwarz J."/>
            <person name="Ruckert C."/>
            <person name="Gust B."/>
            <person name="Szczepanowski R."/>
            <person name="Blom J."/>
            <person name="Pelzer S."/>
            <person name="Kalinowski J."/>
            <person name="Mack M."/>
        </authorList>
    </citation>
    <scope>NUCLEOTIDE SEQUENCE [LARGE SCALE GENOMIC DNA]</scope>
    <source>
        <strain evidence="6">DSM 101723 / JCM 4913 / KCC S-0913 / 768</strain>
    </source>
</reference>
<dbReference type="GO" id="GO:0003700">
    <property type="term" value="F:DNA-binding transcription factor activity"/>
    <property type="evidence" value="ECO:0007669"/>
    <property type="project" value="InterPro"/>
</dbReference>
<dbReference type="InterPro" id="IPR023187">
    <property type="entry name" value="Tscrpt_reg_MarR-type_CS"/>
</dbReference>
<dbReference type="Proteomes" id="UP000008043">
    <property type="component" value="Chromosome"/>
</dbReference>
<dbReference type="EMBL" id="HE971709">
    <property type="protein sequence ID" value="CCK25635.1"/>
    <property type="molecule type" value="Genomic_DNA"/>
</dbReference>
<evidence type="ECO:0000259" key="4">
    <source>
        <dbReference type="PROSITE" id="PS50995"/>
    </source>
</evidence>
<organism evidence="5 6">
    <name type="scientific">Streptomyces davaonensis (strain DSM 101723 / JCM 4913 / KCC S-0913 / 768)</name>
    <dbReference type="NCBI Taxonomy" id="1214101"/>
    <lineage>
        <taxon>Bacteria</taxon>
        <taxon>Bacillati</taxon>
        <taxon>Actinomycetota</taxon>
        <taxon>Actinomycetes</taxon>
        <taxon>Kitasatosporales</taxon>
        <taxon>Streptomycetaceae</taxon>
        <taxon>Streptomyces</taxon>
    </lineage>
</organism>
<dbReference type="SUPFAM" id="SSF46785">
    <property type="entry name" value="Winged helix' DNA-binding domain"/>
    <property type="match status" value="1"/>
</dbReference>
<dbReference type="InterPro" id="IPR036390">
    <property type="entry name" value="WH_DNA-bd_sf"/>
</dbReference>
<evidence type="ECO:0000313" key="5">
    <source>
        <dbReference type="EMBL" id="CCK25635.1"/>
    </source>
</evidence>